<dbReference type="InterPro" id="IPR036396">
    <property type="entry name" value="Cyt_P450_sf"/>
</dbReference>
<dbReference type="GO" id="GO:0005506">
    <property type="term" value="F:iron ion binding"/>
    <property type="evidence" value="ECO:0007669"/>
    <property type="project" value="InterPro"/>
</dbReference>
<evidence type="ECO:0000256" key="11">
    <source>
        <dbReference type="ARBA" id="ARBA00023136"/>
    </source>
</evidence>
<dbReference type="Gene3D" id="1.10.630.10">
    <property type="entry name" value="Cytochrome P450"/>
    <property type="match status" value="1"/>
</dbReference>
<evidence type="ECO:0000313" key="15">
    <source>
        <dbReference type="Proteomes" id="UP000016801"/>
    </source>
</evidence>
<accession>M1VZT8</accession>
<dbReference type="Pfam" id="PF00067">
    <property type="entry name" value="p450"/>
    <property type="match status" value="1"/>
</dbReference>
<keyword evidence="15" id="KW-1185">Reference proteome</keyword>
<organism evidence="14 15">
    <name type="scientific">Claviceps purpurea (strain 20.1)</name>
    <name type="common">Ergot fungus</name>
    <name type="synonym">Sphacelia segetum</name>
    <dbReference type="NCBI Taxonomy" id="1111077"/>
    <lineage>
        <taxon>Eukaryota</taxon>
        <taxon>Fungi</taxon>
        <taxon>Dikarya</taxon>
        <taxon>Ascomycota</taxon>
        <taxon>Pezizomycotina</taxon>
        <taxon>Sordariomycetes</taxon>
        <taxon>Hypocreomycetidae</taxon>
        <taxon>Hypocreales</taxon>
        <taxon>Clavicipitaceae</taxon>
        <taxon>Claviceps</taxon>
    </lineage>
</organism>
<dbReference type="PRINTS" id="PR01239">
    <property type="entry name" value="EP450IICYP52"/>
</dbReference>
<evidence type="ECO:0000256" key="3">
    <source>
        <dbReference type="ARBA" id="ARBA00010617"/>
    </source>
</evidence>
<dbReference type="PROSITE" id="PS00086">
    <property type="entry name" value="CYTOCHROME_P450"/>
    <property type="match status" value="1"/>
</dbReference>
<dbReference type="GO" id="GO:0016712">
    <property type="term" value="F:oxidoreductase activity, acting on paired donors, with incorporation or reduction of molecular oxygen, reduced flavin or flavoprotein as one donor, and incorporation of one atom of oxygen"/>
    <property type="evidence" value="ECO:0007669"/>
    <property type="project" value="InterPro"/>
</dbReference>
<feature type="binding site" description="axial binding residue" evidence="12">
    <location>
        <position position="460"/>
    </location>
    <ligand>
        <name>heme</name>
        <dbReference type="ChEBI" id="CHEBI:30413"/>
    </ligand>
    <ligandPart>
        <name>Fe</name>
        <dbReference type="ChEBI" id="CHEBI:18248"/>
    </ligandPart>
</feature>
<evidence type="ECO:0000256" key="12">
    <source>
        <dbReference type="PIRSR" id="PIRSR602402-1"/>
    </source>
</evidence>
<keyword evidence="10 13" id="KW-0503">Monooxygenase</keyword>
<dbReference type="STRING" id="1111077.M1VZT8"/>
<dbReference type="GO" id="GO:0020037">
    <property type="term" value="F:heme binding"/>
    <property type="evidence" value="ECO:0007669"/>
    <property type="project" value="InterPro"/>
</dbReference>
<keyword evidence="11" id="KW-0472">Membrane</keyword>
<dbReference type="eggNOG" id="KOG0157">
    <property type="taxonomic scope" value="Eukaryota"/>
</dbReference>
<dbReference type="AlphaFoldDB" id="M1VZT8"/>
<sequence length="543" mass="60758">MKLTTEIIQPQQLTLLIASIVALVFLFKRVEAYLRQRGFAKQYGCKPIANSATKEPILGLDLTRKQLRAAKAHKTLEEATERFKKYGNTFRSRQFLQSTIMTIEPDNIKTVLALKFDDYGIGHRLKDFGPLLGSGIFDTDGQHWHSSRALIRPNFARDQVADLAAFERLIPDLFSLIPRDGKTTVDLQDIFFCYTIDSATEFLFGQSVGSLKKIPDAEISFAEAFNCAQDAIRMRGLLGPLYIFGRDPKTAKCETICRDIAQKFAEGAIEAVENQRRSQTDDETHEKPTKYVFSHELARRTSNKRRILDELMNVLLAGRDTTASLLSNLFFMLAKNPVVWAKLQAEVATLEGRLPTFEELRKLKYLRCCLNESLRIHPVVPMNSRKAVKDTFLPLGGGPDGTSPVFVPKGTRMVYSTYAMHRRTDLYGPDADEFRPERWETGKLLPRWEYLPFNGGPRVCLGQQYALTEASESAIASIGNGTGLSPEDLEIELDPGAQQLPALQTWARASILSQPWALHVAAAASGHCGSRSLCSKTVMSTLC</sequence>
<evidence type="ECO:0000256" key="1">
    <source>
        <dbReference type="ARBA" id="ARBA00001971"/>
    </source>
</evidence>
<dbReference type="InterPro" id="IPR017972">
    <property type="entry name" value="Cyt_P450_CS"/>
</dbReference>
<dbReference type="EMBL" id="CAGA01000008">
    <property type="protein sequence ID" value="CCE28431.1"/>
    <property type="molecule type" value="Genomic_DNA"/>
</dbReference>
<evidence type="ECO:0000256" key="2">
    <source>
        <dbReference type="ARBA" id="ARBA00004167"/>
    </source>
</evidence>
<evidence type="ECO:0000256" key="10">
    <source>
        <dbReference type="ARBA" id="ARBA00023033"/>
    </source>
</evidence>
<evidence type="ECO:0000256" key="4">
    <source>
        <dbReference type="ARBA" id="ARBA00022617"/>
    </source>
</evidence>
<dbReference type="PRINTS" id="PR00464">
    <property type="entry name" value="EP450II"/>
</dbReference>
<evidence type="ECO:0000256" key="5">
    <source>
        <dbReference type="ARBA" id="ARBA00022692"/>
    </source>
</evidence>
<evidence type="ECO:0000256" key="7">
    <source>
        <dbReference type="ARBA" id="ARBA00022989"/>
    </source>
</evidence>
<dbReference type="OrthoDB" id="1470350at2759"/>
<dbReference type="InterPro" id="IPR002402">
    <property type="entry name" value="Cyt_P450_E_grp-II"/>
</dbReference>
<dbReference type="HOGENOM" id="CLU_001570_27_0_1"/>
<evidence type="ECO:0000256" key="9">
    <source>
        <dbReference type="ARBA" id="ARBA00023004"/>
    </source>
</evidence>
<dbReference type="GO" id="GO:0016020">
    <property type="term" value="C:membrane"/>
    <property type="evidence" value="ECO:0007669"/>
    <property type="project" value="UniProtKB-SubCell"/>
</dbReference>
<evidence type="ECO:0000256" key="6">
    <source>
        <dbReference type="ARBA" id="ARBA00022723"/>
    </source>
</evidence>
<dbReference type="PANTHER" id="PTHR24287:SF17">
    <property type="entry name" value="P450, PUTATIVE (EUROFUNG)-RELATED"/>
    <property type="match status" value="1"/>
</dbReference>
<dbReference type="CDD" id="cd11063">
    <property type="entry name" value="CYP52"/>
    <property type="match status" value="1"/>
</dbReference>
<keyword evidence="7" id="KW-1133">Transmembrane helix</keyword>
<evidence type="ECO:0000256" key="8">
    <source>
        <dbReference type="ARBA" id="ARBA00023002"/>
    </source>
</evidence>
<comment type="subcellular location">
    <subcellularLocation>
        <location evidence="2">Membrane</location>
        <topology evidence="2">Single-pass membrane protein</topology>
    </subcellularLocation>
</comment>
<keyword evidence="8 13" id="KW-0560">Oxidoreductase</keyword>
<comment type="caution">
    <text evidence="14">The sequence shown here is derived from an EMBL/GenBank/DDBJ whole genome shotgun (WGS) entry which is preliminary data.</text>
</comment>
<comment type="similarity">
    <text evidence="3 13">Belongs to the cytochrome P450 family.</text>
</comment>
<dbReference type="PRINTS" id="PR00385">
    <property type="entry name" value="P450"/>
</dbReference>
<name>M1VZT8_CLAP2</name>
<dbReference type="InterPro" id="IPR001128">
    <property type="entry name" value="Cyt_P450"/>
</dbReference>
<evidence type="ECO:0000313" key="14">
    <source>
        <dbReference type="EMBL" id="CCE28431.1"/>
    </source>
</evidence>
<dbReference type="VEuPathDB" id="FungiDB:CPUR_01906"/>
<reference evidence="14 15" key="1">
    <citation type="journal article" date="2013" name="PLoS Genet.">
        <title>Plant-symbiotic fungi as chemical engineers: Multi-genome analysis of the Clavicipitaceae reveals dynamics of alkaloid loci.</title>
        <authorList>
            <person name="Schardl C.L."/>
            <person name="Young C.A."/>
            <person name="Hesse U."/>
            <person name="Amyotte S.G."/>
            <person name="Andreeva K."/>
            <person name="Calie P.J."/>
            <person name="Fleetwood D.J."/>
            <person name="Haws D.C."/>
            <person name="Moore N."/>
            <person name="Oeser B."/>
            <person name="Panaccione D.G."/>
            <person name="Schweri K.K."/>
            <person name="Voisey C.R."/>
            <person name="Farman M.L."/>
            <person name="Jaromczyk J.W."/>
            <person name="Roe B.A."/>
            <person name="O'Sullivan D.M."/>
            <person name="Scott B."/>
            <person name="Tudzynski P."/>
            <person name="An Z."/>
            <person name="Arnaoudova E.G."/>
            <person name="Bullock C.T."/>
            <person name="Charlton N.D."/>
            <person name="Chen L."/>
            <person name="Cox M."/>
            <person name="Dinkins R.D."/>
            <person name="Florea S."/>
            <person name="Glenn A.E."/>
            <person name="Gordon A."/>
            <person name="Gueldener U."/>
            <person name="Harris D.R."/>
            <person name="Hollin W."/>
            <person name="Jaromczyk J."/>
            <person name="Johnson R.D."/>
            <person name="Khan A.K."/>
            <person name="Leistner E."/>
            <person name="Leuchtmann A."/>
            <person name="Li C."/>
            <person name="Liu J."/>
            <person name="Liu J."/>
            <person name="Liu M."/>
            <person name="Mace W."/>
            <person name="Machado C."/>
            <person name="Nagabhyru P."/>
            <person name="Pan J."/>
            <person name="Schmid J."/>
            <person name="Sugawara K."/>
            <person name="Steiner U."/>
            <person name="Takach J.E."/>
            <person name="Tanaka E."/>
            <person name="Webb J.S."/>
            <person name="Wilson E.V."/>
            <person name="Wiseman J.L."/>
            <person name="Yoshida R."/>
            <person name="Zeng Z."/>
        </authorList>
    </citation>
    <scope>NUCLEOTIDE SEQUENCE [LARGE SCALE GENOMIC DNA]</scope>
    <source>
        <strain evidence="14 15">20.1</strain>
    </source>
</reference>
<keyword evidence="9 12" id="KW-0408">Iron</keyword>
<dbReference type="InterPro" id="IPR047146">
    <property type="entry name" value="Cyt_P450_E_CYP52_fungi"/>
</dbReference>
<protein>
    <submittedName>
        <fullName evidence="14">Related to n-alkane-inducible cytochrome P450</fullName>
    </submittedName>
</protein>
<keyword evidence="6 12" id="KW-0479">Metal-binding</keyword>
<evidence type="ECO:0000256" key="13">
    <source>
        <dbReference type="RuleBase" id="RU000461"/>
    </source>
</evidence>
<dbReference type="Proteomes" id="UP000016801">
    <property type="component" value="Unassembled WGS sequence"/>
</dbReference>
<dbReference type="InterPro" id="IPR002974">
    <property type="entry name" value="Cyt_P450_E_CYP52_ascomycetes"/>
</dbReference>
<keyword evidence="4 12" id="KW-0349">Heme</keyword>
<dbReference type="PANTHER" id="PTHR24287">
    <property type="entry name" value="P450, PUTATIVE (EUROFUNG)-RELATED"/>
    <property type="match status" value="1"/>
</dbReference>
<gene>
    <name evidence="14" type="ORF">CPUR_01906</name>
</gene>
<comment type="cofactor">
    <cofactor evidence="1 12">
        <name>heme</name>
        <dbReference type="ChEBI" id="CHEBI:30413"/>
    </cofactor>
</comment>
<keyword evidence="5" id="KW-0812">Transmembrane</keyword>
<proteinExistence type="inferred from homology"/>
<dbReference type="SUPFAM" id="SSF48264">
    <property type="entry name" value="Cytochrome P450"/>
    <property type="match status" value="1"/>
</dbReference>